<evidence type="ECO:0008006" key="11">
    <source>
        <dbReference type="Google" id="ProtNLM"/>
    </source>
</evidence>
<dbReference type="InterPro" id="IPR009580">
    <property type="entry name" value="GPI_biosynthesis_protein_Pig-F"/>
</dbReference>
<feature type="transmembrane region" description="Helical" evidence="8">
    <location>
        <begin position="131"/>
        <end position="152"/>
    </location>
</feature>
<name>A0A1X7REK1_ZYMT9</name>
<sequence>MAADETEIKSVALLQDQTSQLVANLHPILLASLLPVFFGRLVGDPVNTLLALAPTVAIIQAVYCVFCLPVNSQAPPPPKSKPGQKKLPKPVPDLGSKLVPAFLSFVLTLTLSAPVLYIAAILFGAPLISHHLHTLLLAVHLALLTTPPLFYVHGLHAPTWLALASLQQPVDETYGMALGAVVGAWVGAVPIPLDWDREWQKWPVTIICGMYGGAVLGKVVGGWLLRGRKMKIS</sequence>
<dbReference type="EMBL" id="LT853692">
    <property type="protein sequence ID" value="SMQ45825.1"/>
    <property type="molecule type" value="Genomic_DNA"/>
</dbReference>
<protein>
    <recommendedName>
        <fullName evidence="11">Glycosylphosphatidylinositol anchor biosynthesis protein 11</fullName>
    </recommendedName>
</protein>
<evidence type="ECO:0000256" key="8">
    <source>
        <dbReference type="SAM" id="Phobius"/>
    </source>
</evidence>
<evidence type="ECO:0000313" key="10">
    <source>
        <dbReference type="Proteomes" id="UP000215127"/>
    </source>
</evidence>
<feature type="transmembrane region" description="Helical" evidence="8">
    <location>
        <begin position="173"/>
        <end position="192"/>
    </location>
</feature>
<keyword evidence="5" id="KW-0256">Endoplasmic reticulum</keyword>
<dbReference type="UniPathway" id="UPA00196"/>
<feature type="transmembrane region" description="Helical" evidence="8">
    <location>
        <begin position="204"/>
        <end position="225"/>
    </location>
</feature>
<dbReference type="AlphaFoldDB" id="A0A1X7REK1"/>
<reference evidence="9 10" key="1">
    <citation type="submission" date="2016-06" db="EMBL/GenBank/DDBJ databases">
        <authorList>
            <person name="Kjaerup R.B."/>
            <person name="Dalgaard T.S."/>
            <person name="Juul-Madsen H.R."/>
        </authorList>
    </citation>
    <scope>NUCLEOTIDE SEQUENCE [LARGE SCALE GENOMIC DNA]</scope>
</reference>
<dbReference type="GO" id="GO:0005789">
    <property type="term" value="C:endoplasmic reticulum membrane"/>
    <property type="evidence" value="ECO:0007669"/>
    <property type="project" value="UniProtKB-SubCell"/>
</dbReference>
<keyword evidence="4 8" id="KW-0812">Transmembrane</keyword>
<keyword evidence="3" id="KW-0337">GPI-anchor biosynthesis</keyword>
<dbReference type="Pfam" id="PF06699">
    <property type="entry name" value="PIG-F"/>
    <property type="match status" value="1"/>
</dbReference>
<feature type="transmembrane region" description="Helical" evidence="8">
    <location>
        <begin position="21"/>
        <end position="43"/>
    </location>
</feature>
<evidence type="ECO:0000256" key="6">
    <source>
        <dbReference type="ARBA" id="ARBA00022989"/>
    </source>
</evidence>
<evidence type="ECO:0000256" key="7">
    <source>
        <dbReference type="ARBA" id="ARBA00023136"/>
    </source>
</evidence>
<dbReference type="GO" id="GO:0006506">
    <property type="term" value="P:GPI anchor biosynthetic process"/>
    <property type="evidence" value="ECO:0007669"/>
    <property type="project" value="UniProtKB-UniPathway"/>
</dbReference>
<dbReference type="Proteomes" id="UP000215127">
    <property type="component" value="Chromosome 1"/>
</dbReference>
<evidence type="ECO:0000256" key="4">
    <source>
        <dbReference type="ARBA" id="ARBA00022692"/>
    </source>
</evidence>
<comment type="pathway">
    <text evidence="2">Glycolipid biosynthesis; glycosylphosphatidylinositol-anchor biosynthesis.</text>
</comment>
<gene>
    <name evidence="9" type="ORF">ZT3D7_G970</name>
</gene>
<keyword evidence="7 8" id="KW-0472">Membrane</keyword>
<comment type="subcellular location">
    <subcellularLocation>
        <location evidence="1">Endoplasmic reticulum membrane</location>
        <topology evidence="1">Multi-pass membrane protein</topology>
    </subcellularLocation>
</comment>
<evidence type="ECO:0000256" key="5">
    <source>
        <dbReference type="ARBA" id="ARBA00022824"/>
    </source>
</evidence>
<evidence type="ECO:0000256" key="2">
    <source>
        <dbReference type="ARBA" id="ARBA00004687"/>
    </source>
</evidence>
<accession>A0A1X7REK1</accession>
<proteinExistence type="predicted"/>
<keyword evidence="6 8" id="KW-1133">Transmembrane helix</keyword>
<evidence type="ECO:0000256" key="3">
    <source>
        <dbReference type="ARBA" id="ARBA00022502"/>
    </source>
</evidence>
<organism evidence="9 10">
    <name type="scientific">Zymoseptoria tritici (strain ST99CH_3D7)</name>
    <dbReference type="NCBI Taxonomy" id="1276538"/>
    <lineage>
        <taxon>Eukaryota</taxon>
        <taxon>Fungi</taxon>
        <taxon>Dikarya</taxon>
        <taxon>Ascomycota</taxon>
        <taxon>Pezizomycotina</taxon>
        <taxon>Dothideomycetes</taxon>
        <taxon>Dothideomycetidae</taxon>
        <taxon>Mycosphaerellales</taxon>
        <taxon>Mycosphaerellaceae</taxon>
        <taxon>Zymoseptoria</taxon>
    </lineage>
</organism>
<evidence type="ECO:0000313" key="9">
    <source>
        <dbReference type="EMBL" id="SMQ45825.1"/>
    </source>
</evidence>
<feature type="transmembrane region" description="Helical" evidence="8">
    <location>
        <begin position="98"/>
        <end position="125"/>
    </location>
</feature>
<keyword evidence="10" id="KW-1185">Reference proteome</keyword>
<dbReference type="STRING" id="1276538.A0A1X7REK1"/>
<feature type="transmembrane region" description="Helical" evidence="8">
    <location>
        <begin position="49"/>
        <end position="71"/>
    </location>
</feature>
<evidence type="ECO:0000256" key="1">
    <source>
        <dbReference type="ARBA" id="ARBA00004477"/>
    </source>
</evidence>